<organism evidence="19 20">
    <name type="scientific">Trichuris trichiura</name>
    <name type="common">Whipworm</name>
    <name type="synonym">Trichocephalus trichiurus</name>
    <dbReference type="NCBI Taxonomy" id="36087"/>
    <lineage>
        <taxon>Eukaryota</taxon>
        <taxon>Metazoa</taxon>
        <taxon>Ecdysozoa</taxon>
        <taxon>Nematoda</taxon>
        <taxon>Enoplea</taxon>
        <taxon>Dorylaimia</taxon>
        <taxon>Trichinellida</taxon>
        <taxon>Trichuridae</taxon>
        <taxon>Trichuris</taxon>
    </lineage>
</organism>
<dbReference type="PROSITE" id="PS00630">
    <property type="entry name" value="IMP_2"/>
    <property type="match status" value="1"/>
</dbReference>
<dbReference type="PROSITE" id="PS00629">
    <property type="entry name" value="IMP_1"/>
    <property type="match status" value="1"/>
</dbReference>
<evidence type="ECO:0000256" key="18">
    <source>
        <dbReference type="PIRSR" id="PIRSR600760-2"/>
    </source>
</evidence>
<comment type="catalytic activity">
    <reaction evidence="12">
        <text>1D-myo-inositol 1,4-bisphosphate + H2O = 1D-myo-inositol 4-phosphate + phosphate</text>
        <dbReference type="Rhea" id="RHEA:15553"/>
        <dbReference type="ChEBI" id="CHEBI:15377"/>
        <dbReference type="ChEBI" id="CHEBI:43474"/>
        <dbReference type="ChEBI" id="CHEBI:58282"/>
        <dbReference type="ChEBI" id="CHEBI:58469"/>
        <dbReference type="EC" id="3.1.3.57"/>
    </reaction>
    <physiologicalReaction direction="left-to-right" evidence="12">
        <dbReference type="Rhea" id="RHEA:15554"/>
    </physiologicalReaction>
</comment>
<dbReference type="EC" id="3.1.3.57" evidence="15"/>
<dbReference type="GO" id="GO:0004441">
    <property type="term" value="F:inositol-1,4-bisphosphate 1-phosphatase activity"/>
    <property type="evidence" value="ECO:0007669"/>
    <property type="project" value="UniProtKB-EC"/>
</dbReference>
<evidence type="ECO:0000256" key="9">
    <source>
        <dbReference type="ARBA" id="ARBA00041815"/>
    </source>
</evidence>
<dbReference type="Proteomes" id="UP000030665">
    <property type="component" value="Unassembled WGS sequence"/>
</dbReference>
<dbReference type="EC" id="3.1.3.7" evidence="3"/>
<dbReference type="AlphaFoldDB" id="A0A077Z4V4"/>
<dbReference type="EMBL" id="HG805909">
    <property type="protein sequence ID" value="CDW54648.1"/>
    <property type="molecule type" value="Genomic_DNA"/>
</dbReference>
<dbReference type="Gene3D" id="3.30.540.10">
    <property type="entry name" value="Fructose-1,6-Bisphosphatase, subunit A, domain 1"/>
    <property type="match status" value="1"/>
</dbReference>
<sequence length="317" mass="34387">MTAKRAWSQCCPLVKVLSSSVAIAERAGQLVRQTYGKDLKVLTKGYRDLQTEADRLSQKCIVHSLEKSFGPDLAIIAEEELDATCPTETIITDKYSDDVLSLENSIDTKLKQAKLNELVVWVDPLDGTYEFSMESLLKGYVSHVTIMIGVAMNGTPVAGVIHQPYTKENEKTNMEQGRTVWALRSAGVKGDVMLTSPPTDKLIVVTTRSHGNELLDKTLKALKPDEICKVGGAGHKALMLLEGKAHAYIFTGGGTKKWDTCAAECLLYEAGGSLTDIKGQNYVYANSVQLNNANGILALAPGANPELSKRVANIDQS</sequence>
<evidence type="ECO:0000256" key="16">
    <source>
        <dbReference type="ARBA" id="ARBA00044544"/>
    </source>
</evidence>
<protein>
    <recommendedName>
        <fullName evidence="8">3'(2'),5'-bisphosphate nucleotidase 1</fullName>
        <ecNumber evidence="15">3.1.3.57</ecNumber>
        <ecNumber evidence="3">3.1.3.7</ecNumber>
    </recommendedName>
    <alternativeName>
        <fullName evidence="16">3'-phosphoadenosine 5'-phosphate phosphatase</fullName>
    </alternativeName>
    <alternativeName>
        <fullName evidence="9">Bisphosphate 3'-nucleotidase 1</fullName>
    </alternativeName>
    <alternativeName>
        <fullName evidence="17">Inositol-polyphosphate 1-phosphatase</fullName>
    </alternativeName>
</protein>
<comment type="catalytic activity">
    <reaction evidence="10">
        <text>1D-myo-inositol 1,3,4-trisphosphate + H2O = 1D-myo-inositol 3,4-bisphosphate + phosphate</text>
        <dbReference type="Rhea" id="RHEA:70319"/>
        <dbReference type="ChEBI" id="CHEBI:15377"/>
        <dbReference type="ChEBI" id="CHEBI:43474"/>
        <dbReference type="ChEBI" id="CHEBI:58414"/>
        <dbReference type="ChEBI" id="CHEBI:83241"/>
    </reaction>
    <physiologicalReaction direction="left-to-right" evidence="10">
        <dbReference type="Rhea" id="RHEA:70320"/>
    </physiologicalReaction>
</comment>
<feature type="binding site" evidence="18">
    <location>
        <position position="126"/>
    </location>
    <ligand>
        <name>Mg(2+)</name>
        <dbReference type="ChEBI" id="CHEBI:18420"/>
        <label>1</label>
        <note>catalytic</note>
    </ligand>
</feature>
<keyword evidence="7 18" id="KW-0460">Magnesium</keyword>
<evidence type="ECO:0000256" key="15">
    <source>
        <dbReference type="ARBA" id="ARBA00044519"/>
    </source>
</evidence>
<dbReference type="GO" id="GO:0046854">
    <property type="term" value="P:phosphatidylinositol phosphate biosynthetic process"/>
    <property type="evidence" value="ECO:0007669"/>
    <property type="project" value="InterPro"/>
</dbReference>
<evidence type="ECO:0000256" key="17">
    <source>
        <dbReference type="ARBA" id="ARBA00044554"/>
    </source>
</evidence>
<evidence type="ECO:0000313" key="19">
    <source>
        <dbReference type="EMBL" id="CDW54648.1"/>
    </source>
</evidence>
<reference evidence="19" key="2">
    <citation type="submission" date="2014-03" db="EMBL/GenBank/DDBJ databases">
        <title>The whipworm genome and dual-species transcriptomics of an intimate host-pathogen interaction.</title>
        <authorList>
            <person name="Foth B.J."/>
            <person name="Tsai I.J."/>
            <person name="Reid A.J."/>
            <person name="Bancroft A.J."/>
            <person name="Nichol S."/>
            <person name="Tracey A."/>
            <person name="Holroyd N."/>
            <person name="Cotton J.A."/>
            <person name="Stanley E.J."/>
            <person name="Zarowiecki M."/>
            <person name="Liu J.Z."/>
            <person name="Huckvale T."/>
            <person name="Cooper P.J."/>
            <person name="Grencis R.K."/>
            <person name="Berriman M."/>
        </authorList>
    </citation>
    <scope>NUCLEOTIDE SEQUENCE [LARGE SCALE GENOMIC DNA]</scope>
</reference>
<evidence type="ECO:0000256" key="12">
    <source>
        <dbReference type="ARBA" id="ARBA00044478"/>
    </source>
</evidence>
<dbReference type="GO" id="GO:0046872">
    <property type="term" value="F:metal ion binding"/>
    <property type="evidence" value="ECO:0007669"/>
    <property type="project" value="UniProtKB-KW"/>
</dbReference>
<proteinExistence type="inferred from homology"/>
<dbReference type="InterPro" id="IPR000760">
    <property type="entry name" value="Inositol_monophosphatase-like"/>
</dbReference>
<name>A0A077Z4V4_TRITR</name>
<dbReference type="Pfam" id="PF00459">
    <property type="entry name" value="Inositol_P"/>
    <property type="match status" value="1"/>
</dbReference>
<reference evidence="19" key="1">
    <citation type="submission" date="2014-01" db="EMBL/GenBank/DDBJ databases">
        <authorList>
            <person name="Aslett M."/>
        </authorList>
    </citation>
    <scope>NUCLEOTIDE SEQUENCE</scope>
</reference>
<dbReference type="PANTHER" id="PTHR43028">
    <property type="entry name" value="3'(2'),5'-BISPHOSPHATE NUCLEOTIDASE 1"/>
    <property type="match status" value="1"/>
</dbReference>
<comment type="cofactor">
    <cofactor evidence="1 18">
        <name>Mg(2+)</name>
        <dbReference type="ChEBI" id="CHEBI:18420"/>
    </cofactor>
</comment>
<dbReference type="PRINTS" id="PR00377">
    <property type="entry name" value="IMPHPHTASES"/>
</dbReference>
<dbReference type="GO" id="GO:0008441">
    <property type="term" value="F:3'(2'),5'-bisphosphate nucleotidase activity"/>
    <property type="evidence" value="ECO:0007669"/>
    <property type="project" value="UniProtKB-EC"/>
</dbReference>
<dbReference type="PANTHER" id="PTHR43028:SF5">
    <property type="entry name" value="3'(2'),5'-BISPHOSPHATE NUCLEOTIDASE 1"/>
    <property type="match status" value="1"/>
</dbReference>
<evidence type="ECO:0000256" key="6">
    <source>
        <dbReference type="ARBA" id="ARBA00022801"/>
    </source>
</evidence>
<evidence type="ECO:0000256" key="3">
    <source>
        <dbReference type="ARBA" id="ARBA00012633"/>
    </source>
</evidence>
<feature type="binding site" evidence="18">
    <location>
        <position position="259"/>
    </location>
    <ligand>
        <name>Mg(2+)</name>
        <dbReference type="ChEBI" id="CHEBI:18420"/>
        <label>1</label>
        <note>catalytic</note>
    </ligand>
</feature>
<feature type="binding site" evidence="18">
    <location>
        <position position="78"/>
    </location>
    <ligand>
        <name>Mg(2+)</name>
        <dbReference type="ChEBI" id="CHEBI:18420"/>
        <label>1</label>
        <note>catalytic</note>
    </ligand>
</feature>
<dbReference type="GO" id="GO:0005737">
    <property type="term" value="C:cytoplasm"/>
    <property type="evidence" value="ECO:0007669"/>
    <property type="project" value="UniProtKB-ARBA"/>
</dbReference>
<feature type="binding site" evidence="18">
    <location>
        <position position="123"/>
    </location>
    <ligand>
        <name>Mg(2+)</name>
        <dbReference type="ChEBI" id="CHEBI:18420"/>
        <label>1</label>
        <note>catalytic</note>
    </ligand>
</feature>
<dbReference type="FunFam" id="3.40.190.80:FF:000006">
    <property type="entry name" value="Bisphosphate nucleotidase 1"/>
    <property type="match status" value="1"/>
</dbReference>
<keyword evidence="6" id="KW-0378">Hydrolase</keyword>
<dbReference type="InterPro" id="IPR020550">
    <property type="entry name" value="Inositol_monophosphatase_CS"/>
</dbReference>
<dbReference type="InterPro" id="IPR050725">
    <property type="entry name" value="CysQ/Inositol_MonoPase"/>
</dbReference>
<dbReference type="Gene3D" id="3.40.190.80">
    <property type="match status" value="1"/>
</dbReference>
<keyword evidence="5 18" id="KW-0479">Metal-binding</keyword>
<evidence type="ECO:0000256" key="1">
    <source>
        <dbReference type="ARBA" id="ARBA00001946"/>
    </source>
</evidence>
<evidence type="ECO:0000256" key="14">
    <source>
        <dbReference type="ARBA" id="ARBA00044484"/>
    </source>
</evidence>
<evidence type="ECO:0000313" key="20">
    <source>
        <dbReference type="Proteomes" id="UP000030665"/>
    </source>
</evidence>
<evidence type="ECO:0000256" key="10">
    <source>
        <dbReference type="ARBA" id="ARBA00044465"/>
    </source>
</evidence>
<evidence type="ECO:0000256" key="13">
    <source>
        <dbReference type="ARBA" id="ARBA00044479"/>
    </source>
</evidence>
<gene>
    <name evidence="19" type="ORF">TTRE_0000291801</name>
</gene>
<dbReference type="SUPFAM" id="SSF56655">
    <property type="entry name" value="Carbohydrate phosphatase"/>
    <property type="match status" value="1"/>
</dbReference>
<comment type="similarity">
    <text evidence="2">Belongs to the inositol monophosphatase superfamily.</text>
</comment>
<dbReference type="InterPro" id="IPR020583">
    <property type="entry name" value="Inositol_monoP_metal-BS"/>
</dbReference>
<accession>A0A077Z4V4</accession>
<evidence type="ECO:0000256" key="5">
    <source>
        <dbReference type="ARBA" id="ARBA00022723"/>
    </source>
</evidence>
<feature type="binding site" evidence="18">
    <location>
        <position position="125"/>
    </location>
    <ligand>
        <name>Mg(2+)</name>
        <dbReference type="ChEBI" id="CHEBI:18420"/>
        <label>1</label>
        <note>catalytic</note>
    </ligand>
</feature>
<comment type="catalytic activity">
    <reaction evidence="14">
        <text>3'-phosphoadenylyl sulfate + H2O = adenosine 5'-phosphosulfate + phosphate</text>
        <dbReference type="Rhea" id="RHEA:77639"/>
        <dbReference type="ChEBI" id="CHEBI:15377"/>
        <dbReference type="ChEBI" id="CHEBI:43474"/>
        <dbReference type="ChEBI" id="CHEBI:58243"/>
        <dbReference type="ChEBI" id="CHEBI:58339"/>
        <dbReference type="EC" id="3.1.3.7"/>
    </reaction>
    <physiologicalReaction direction="left-to-right" evidence="14">
        <dbReference type="Rhea" id="RHEA:77640"/>
    </physiologicalReaction>
</comment>
<keyword evidence="4" id="KW-0452">Lithium</keyword>
<evidence type="ECO:0000256" key="8">
    <source>
        <dbReference type="ARBA" id="ARBA00040342"/>
    </source>
</evidence>
<evidence type="ECO:0000256" key="7">
    <source>
        <dbReference type="ARBA" id="ARBA00022842"/>
    </source>
</evidence>
<dbReference type="STRING" id="36087.A0A077Z4V4"/>
<comment type="catalytic activity">
    <reaction evidence="13">
        <text>adenosine 3',5'-bisphosphate + H2O = AMP + phosphate</text>
        <dbReference type="Rhea" id="RHEA:10040"/>
        <dbReference type="ChEBI" id="CHEBI:15377"/>
        <dbReference type="ChEBI" id="CHEBI:43474"/>
        <dbReference type="ChEBI" id="CHEBI:58343"/>
        <dbReference type="ChEBI" id="CHEBI:456215"/>
        <dbReference type="EC" id="3.1.3.7"/>
    </reaction>
    <physiologicalReaction direction="left-to-right" evidence="13">
        <dbReference type="Rhea" id="RHEA:10041"/>
    </physiologicalReaction>
</comment>
<keyword evidence="20" id="KW-1185">Reference proteome</keyword>
<dbReference type="OrthoDB" id="411145at2759"/>
<dbReference type="FunFam" id="3.30.540.10:FF:000012">
    <property type="entry name" value="Blast:Putative inositol monophosphatase 3"/>
    <property type="match status" value="1"/>
</dbReference>
<evidence type="ECO:0000256" key="2">
    <source>
        <dbReference type="ARBA" id="ARBA00009759"/>
    </source>
</evidence>
<evidence type="ECO:0000256" key="11">
    <source>
        <dbReference type="ARBA" id="ARBA00044466"/>
    </source>
</evidence>
<comment type="catalytic activity">
    <reaction evidence="11">
        <text>adenosine 2',5'-bisphosphate + H2O = AMP + phosphate</text>
        <dbReference type="Rhea" id="RHEA:77643"/>
        <dbReference type="ChEBI" id="CHEBI:15377"/>
        <dbReference type="ChEBI" id="CHEBI:43474"/>
        <dbReference type="ChEBI" id="CHEBI:194156"/>
        <dbReference type="ChEBI" id="CHEBI:456215"/>
        <dbReference type="EC" id="3.1.3.7"/>
    </reaction>
    <physiologicalReaction direction="left-to-right" evidence="11">
        <dbReference type="Rhea" id="RHEA:77644"/>
    </physiologicalReaction>
</comment>
<evidence type="ECO:0000256" key="4">
    <source>
        <dbReference type="ARBA" id="ARBA00022671"/>
    </source>
</evidence>